<comment type="subcellular location">
    <subcellularLocation>
        <location evidence="1">Cell inner membrane</location>
        <topology evidence="1">Multi-pass membrane protein</topology>
    </subcellularLocation>
</comment>
<evidence type="ECO:0000313" key="12">
    <source>
        <dbReference type="Proteomes" id="UP001178322"/>
    </source>
</evidence>
<dbReference type="PANTHER" id="PTHR33362:SF3">
    <property type="entry name" value="SIALIC ACID TRAP TRANSPORTER PERMEASE PROTEIN SIAT"/>
    <property type="match status" value="1"/>
</dbReference>
<feature type="transmembrane region" description="Helical" evidence="7">
    <location>
        <begin position="6"/>
        <end position="36"/>
    </location>
</feature>
<evidence type="ECO:0000313" key="11">
    <source>
        <dbReference type="Proteomes" id="UP000373269"/>
    </source>
</evidence>
<feature type="transmembrane region" description="Helical" evidence="7">
    <location>
        <begin position="137"/>
        <end position="161"/>
    </location>
</feature>
<keyword evidence="2" id="KW-1003">Cell membrane</keyword>
<dbReference type="EMBL" id="CP045835">
    <property type="protein sequence ID" value="QGG53738.1"/>
    <property type="molecule type" value="Genomic_DNA"/>
</dbReference>
<feature type="transmembrane region" description="Helical" evidence="7">
    <location>
        <begin position="271"/>
        <end position="291"/>
    </location>
</feature>
<keyword evidence="5 7" id="KW-1133">Transmembrane helix</keyword>
<feature type="transmembrane region" description="Helical" evidence="7">
    <location>
        <begin position="219"/>
        <end position="237"/>
    </location>
</feature>
<evidence type="ECO:0000256" key="5">
    <source>
        <dbReference type="ARBA" id="ARBA00022989"/>
    </source>
</evidence>
<evidence type="ECO:0000313" key="9">
    <source>
        <dbReference type="EMBL" id="QGG53738.1"/>
    </source>
</evidence>
<evidence type="ECO:0000256" key="6">
    <source>
        <dbReference type="ARBA" id="ARBA00023136"/>
    </source>
</evidence>
<dbReference type="Proteomes" id="UP000373269">
    <property type="component" value="Chromosome"/>
</dbReference>
<feature type="transmembrane region" description="Helical" evidence="7">
    <location>
        <begin position="97"/>
        <end position="125"/>
    </location>
</feature>
<dbReference type="Pfam" id="PF06808">
    <property type="entry name" value="DctM"/>
    <property type="match status" value="1"/>
</dbReference>
<gene>
    <name evidence="9" type="ORF">GDS87_24005</name>
    <name evidence="10" type="ORF">QNH24_25865</name>
</gene>
<keyword evidence="4 7" id="KW-0812">Transmembrane</keyword>
<reference evidence="9 11" key="1">
    <citation type="submission" date="2019-11" db="EMBL/GenBank/DDBJ databases">
        <title>Whole Genome Sequencing and Comparative Genomic Analyses of Lysinibacillus pakistanensis LZH-9, a Halotolerant Strain with Excellent COD Removal Capability.</title>
        <authorList>
            <person name="Zhou H."/>
        </authorList>
    </citation>
    <scope>NUCLEOTIDE SEQUENCE [LARGE SCALE GENOMIC DNA]</scope>
    <source>
        <strain evidence="9 11">LZH-9</strain>
    </source>
</reference>
<feature type="transmembrane region" description="Helical" evidence="7">
    <location>
        <begin position="303"/>
        <end position="329"/>
    </location>
</feature>
<evidence type="ECO:0000256" key="7">
    <source>
        <dbReference type="SAM" id="Phobius"/>
    </source>
</evidence>
<dbReference type="Proteomes" id="UP001178322">
    <property type="component" value="Chromosome"/>
</dbReference>
<keyword evidence="11" id="KW-1185">Reference proteome</keyword>
<dbReference type="PANTHER" id="PTHR33362">
    <property type="entry name" value="SIALIC ACID TRAP TRANSPORTER PERMEASE PROTEIN SIAT-RELATED"/>
    <property type="match status" value="1"/>
</dbReference>
<dbReference type="RefSeq" id="WP_283870154.1">
    <property type="nucleotide sequence ID" value="NZ_CP045835.1"/>
</dbReference>
<evidence type="ECO:0000313" key="10">
    <source>
        <dbReference type="EMBL" id="WHY51633.1"/>
    </source>
</evidence>
<keyword evidence="3" id="KW-0997">Cell inner membrane</keyword>
<keyword evidence="6 7" id="KW-0472">Membrane</keyword>
<protein>
    <submittedName>
        <fullName evidence="9 10">TRAP transporter large permease</fullName>
    </submittedName>
</protein>
<evidence type="ECO:0000256" key="2">
    <source>
        <dbReference type="ARBA" id="ARBA00022475"/>
    </source>
</evidence>
<feature type="transmembrane region" description="Helical" evidence="7">
    <location>
        <begin position="336"/>
        <end position="355"/>
    </location>
</feature>
<evidence type="ECO:0000256" key="3">
    <source>
        <dbReference type="ARBA" id="ARBA00022519"/>
    </source>
</evidence>
<name>A0AAX3WXW8_9BACI</name>
<feature type="transmembrane region" description="Helical" evidence="7">
    <location>
        <begin position="173"/>
        <end position="194"/>
    </location>
</feature>
<dbReference type="GO" id="GO:0022857">
    <property type="term" value="F:transmembrane transporter activity"/>
    <property type="evidence" value="ECO:0007669"/>
    <property type="project" value="TreeGrafter"/>
</dbReference>
<dbReference type="PIRSF" id="PIRSF006066">
    <property type="entry name" value="HI0050"/>
    <property type="match status" value="1"/>
</dbReference>
<evidence type="ECO:0000256" key="1">
    <source>
        <dbReference type="ARBA" id="ARBA00004429"/>
    </source>
</evidence>
<evidence type="ECO:0000259" key="8">
    <source>
        <dbReference type="Pfam" id="PF06808"/>
    </source>
</evidence>
<feature type="domain" description="TRAP C4-dicarboxylate transport system permease DctM subunit" evidence="8">
    <location>
        <begin position="10"/>
        <end position="419"/>
    </location>
</feature>
<feature type="transmembrane region" description="Helical" evidence="7">
    <location>
        <begin position="403"/>
        <end position="427"/>
    </location>
</feature>
<dbReference type="InterPro" id="IPR004681">
    <property type="entry name" value="TRAP_DctM"/>
</dbReference>
<evidence type="ECO:0000256" key="4">
    <source>
        <dbReference type="ARBA" id="ARBA00022692"/>
    </source>
</evidence>
<accession>A0AAX3WXW8</accession>
<dbReference type="EMBL" id="CP126101">
    <property type="protein sequence ID" value="WHY51633.1"/>
    <property type="molecule type" value="Genomic_DNA"/>
</dbReference>
<dbReference type="GO" id="GO:0005886">
    <property type="term" value="C:plasma membrane"/>
    <property type="evidence" value="ECO:0007669"/>
    <property type="project" value="UniProtKB-SubCell"/>
</dbReference>
<sequence length="430" mass="45682">MLGAIGILTIVFILCLLINIPIAIALAISALTVVLIEGTIPISFLIQATFTSNDSFSLLAVPFFILAGELMSTGGISRRLIDFFKSMVGSWTGSLGLITILASLIFAAISGSGAATVASIGGIMIPHMINSGYKKPYAAALTASAGALGPIIPPSIVFIFYGIMAGVSISDLFIAGIVPGLLIAVILIIINYIVCKKEGYVDQQPEEEKIGFWRSLNEAKFGLLAPIIILGGIYGGIVTPTEAAVVAVVYSLIVSIFIYKELRFSDLMDVFLKAAVTSGSVMIFVGTATFFGKILTLEQVPQYIANGISGFTTNPIIILVLINLFLLVVGMFIETVAALLIFVPLLLPIVIPLGVDPLHFGMIVCFNLTLGLLTPPLGLNLFIGAKVANIRFEETFKHLTPILVALLILLGIITFVPQLTLFLPHLLSSK</sequence>
<proteinExistence type="predicted"/>
<feature type="transmembrane region" description="Helical" evidence="7">
    <location>
        <begin position="361"/>
        <end position="383"/>
    </location>
</feature>
<feature type="transmembrane region" description="Helical" evidence="7">
    <location>
        <begin position="243"/>
        <end position="259"/>
    </location>
</feature>
<dbReference type="AlphaFoldDB" id="A0AAX3WXW8"/>
<reference evidence="10" key="2">
    <citation type="submission" date="2023-05" db="EMBL/GenBank/DDBJ databases">
        <title>Comparative genomics of Bacillaceae isolates and their secondary metabolite potential.</title>
        <authorList>
            <person name="Song L."/>
            <person name="Nielsen L.J."/>
            <person name="Mohite O."/>
            <person name="Xu X."/>
            <person name="Weber T."/>
            <person name="Kovacs A.T."/>
        </authorList>
    </citation>
    <scope>NUCLEOTIDE SEQUENCE</scope>
    <source>
        <strain evidence="10">LY1</strain>
    </source>
</reference>
<dbReference type="InterPro" id="IPR010656">
    <property type="entry name" value="DctM"/>
</dbReference>
<organism evidence="10 12">
    <name type="scientific">Lysinibacillus pakistanensis</name>
    <dbReference type="NCBI Taxonomy" id="759811"/>
    <lineage>
        <taxon>Bacteria</taxon>
        <taxon>Bacillati</taxon>
        <taxon>Bacillota</taxon>
        <taxon>Bacilli</taxon>
        <taxon>Bacillales</taxon>
        <taxon>Bacillaceae</taxon>
        <taxon>Lysinibacillus</taxon>
    </lineage>
</organism>
<dbReference type="NCBIfam" id="TIGR00786">
    <property type="entry name" value="dctM"/>
    <property type="match status" value="1"/>
</dbReference>